<dbReference type="GO" id="GO:0005886">
    <property type="term" value="C:plasma membrane"/>
    <property type="evidence" value="ECO:0007669"/>
    <property type="project" value="InterPro"/>
</dbReference>
<dbReference type="GO" id="GO:0030866">
    <property type="term" value="P:cortical actin cytoskeleton organization"/>
    <property type="evidence" value="ECO:0007669"/>
    <property type="project" value="TreeGrafter"/>
</dbReference>
<evidence type="ECO:0000313" key="3">
    <source>
        <dbReference type="EMBL" id="VVT43605.1"/>
    </source>
</evidence>
<proteinExistence type="predicted"/>
<keyword evidence="2" id="KW-0472">Membrane</keyword>
<dbReference type="Pfam" id="PF06687">
    <property type="entry name" value="SUR7"/>
    <property type="match status" value="1"/>
</dbReference>
<feature type="transmembrane region" description="Helical" evidence="2">
    <location>
        <begin position="195"/>
        <end position="219"/>
    </location>
</feature>
<reference evidence="3 4" key="1">
    <citation type="submission" date="2019-09" db="EMBL/GenBank/DDBJ databases">
        <authorList>
            <person name="Brejova B."/>
        </authorList>
    </citation>
    <scope>NUCLEOTIDE SEQUENCE [LARGE SCALE GENOMIC DNA]</scope>
</reference>
<organism evidence="3 4">
    <name type="scientific">Magnusiomyces paraingens</name>
    <dbReference type="NCBI Taxonomy" id="2606893"/>
    <lineage>
        <taxon>Eukaryota</taxon>
        <taxon>Fungi</taxon>
        <taxon>Dikarya</taxon>
        <taxon>Ascomycota</taxon>
        <taxon>Saccharomycotina</taxon>
        <taxon>Dipodascomycetes</taxon>
        <taxon>Dipodascales</taxon>
        <taxon>Dipodascaceae</taxon>
        <taxon>Magnusiomyces</taxon>
    </lineage>
</organism>
<dbReference type="GO" id="GO:0031505">
    <property type="term" value="P:fungal-type cell wall organization"/>
    <property type="evidence" value="ECO:0007669"/>
    <property type="project" value="TreeGrafter"/>
</dbReference>
<feature type="transmembrane region" description="Helical" evidence="2">
    <location>
        <begin position="154"/>
        <end position="175"/>
    </location>
</feature>
<gene>
    <name evidence="3" type="ORF">SAPINGB_P000059</name>
</gene>
<dbReference type="Proteomes" id="UP000398389">
    <property type="component" value="Unassembled WGS sequence"/>
</dbReference>
<dbReference type="GeneID" id="43578884"/>
<dbReference type="EMBL" id="CABVLU010000001">
    <property type="protein sequence ID" value="VVT43605.1"/>
    <property type="molecule type" value="Genomic_DNA"/>
</dbReference>
<evidence type="ECO:0008006" key="5">
    <source>
        <dbReference type="Google" id="ProtNLM"/>
    </source>
</evidence>
<feature type="region of interest" description="Disordered" evidence="1">
    <location>
        <begin position="218"/>
        <end position="245"/>
    </location>
</feature>
<feature type="transmembrane region" description="Helical" evidence="2">
    <location>
        <begin position="121"/>
        <end position="142"/>
    </location>
</feature>
<sequence>MAGRPILNSIATLFLAGSAVLLFFILLSGVKDSSPLNKFFFIEFETTNIQSSEPGVWIPNPVRWTPYNYCAVDSNGHNTNCTKTSAAFAFTPQDAFKTTDGIPSAFINNRDTYYYLSRIPFGFYLAVLFFVIVSLFFTVIGCCSRLGSAIASAFTFFALLFGMTSSALYTAVFVLGRNKFHDTGVEARLGVKLMAFMWTLSALLLFSFIILTITCCSGGSSSSGRRRRQSSSAGAPKRGGFFSRKQNPELAGVSTVPQPGVEHGVVGDDGSKKPGFFFFKRNSSAAPGVDPLSPNPPKNYESSFERTVDRPANNHPMSAGFFKINKRKDEDSLYAEN</sequence>
<dbReference type="GO" id="GO:0045121">
    <property type="term" value="C:membrane raft"/>
    <property type="evidence" value="ECO:0007669"/>
    <property type="project" value="TreeGrafter"/>
</dbReference>
<accession>A0A5E8B2K2</accession>
<dbReference type="GO" id="GO:0006897">
    <property type="term" value="P:endocytosis"/>
    <property type="evidence" value="ECO:0007669"/>
    <property type="project" value="TreeGrafter"/>
</dbReference>
<dbReference type="PANTHER" id="PTHR36414">
    <property type="entry name" value="PROTEIN SUR7"/>
    <property type="match status" value="1"/>
</dbReference>
<feature type="transmembrane region" description="Helical" evidence="2">
    <location>
        <begin position="7"/>
        <end position="30"/>
    </location>
</feature>
<keyword evidence="4" id="KW-1185">Reference proteome</keyword>
<name>A0A5E8B2K2_9ASCO</name>
<dbReference type="OrthoDB" id="5419460at2759"/>
<dbReference type="GO" id="GO:0005938">
    <property type="term" value="C:cell cortex"/>
    <property type="evidence" value="ECO:0007669"/>
    <property type="project" value="TreeGrafter"/>
</dbReference>
<evidence type="ECO:0000256" key="2">
    <source>
        <dbReference type="SAM" id="Phobius"/>
    </source>
</evidence>
<dbReference type="PANTHER" id="PTHR36414:SF1">
    <property type="entry name" value="PROTEIN SUR7"/>
    <property type="match status" value="1"/>
</dbReference>
<dbReference type="RefSeq" id="XP_031850675.1">
    <property type="nucleotide sequence ID" value="XM_031994784.1"/>
</dbReference>
<keyword evidence="2" id="KW-1133">Transmembrane helix</keyword>
<evidence type="ECO:0000313" key="4">
    <source>
        <dbReference type="Proteomes" id="UP000398389"/>
    </source>
</evidence>
<evidence type="ECO:0000256" key="1">
    <source>
        <dbReference type="SAM" id="MobiDB-lite"/>
    </source>
</evidence>
<dbReference type="GO" id="GO:0032185">
    <property type="term" value="P:septin cytoskeleton organization"/>
    <property type="evidence" value="ECO:0007669"/>
    <property type="project" value="TreeGrafter"/>
</dbReference>
<protein>
    <recommendedName>
        <fullName evidence="5">SUR7 family protein FMP45</fullName>
    </recommendedName>
</protein>
<feature type="region of interest" description="Disordered" evidence="1">
    <location>
        <begin position="287"/>
        <end position="337"/>
    </location>
</feature>
<dbReference type="InterPro" id="IPR009571">
    <property type="entry name" value="SUR7/Rim9-like_fungi"/>
</dbReference>
<dbReference type="AlphaFoldDB" id="A0A5E8B2K2"/>
<keyword evidence="2" id="KW-0812">Transmembrane</keyword>